<evidence type="ECO:0000313" key="2">
    <source>
        <dbReference type="Proteomes" id="UP000593571"/>
    </source>
</evidence>
<proteinExistence type="predicted"/>
<keyword evidence="2" id="KW-1185">Reference proteome</keyword>
<dbReference type="Proteomes" id="UP000593571">
    <property type="component" value="Unassembled WGS sequence"/>
</dbReference>
<gene>
    <name evidence="1" type="ORF">HJG63_008230</name>
</gene>
<reference evidence="1 2" key="1">
    <citation type="journal article" date="2020" name="Nature">
        <title>Six reference-quality genomes reveal evolution of bat adaptations.</title>
        <authorList>
            <person name="Jebb D."/>
            <person name="Huang Z."/>
            <person name="Pippel M."/>
            <person name="Hughes G.M."/>
            <person name="Lavrichenko K."/>
            <person name="Devanna P."/>
            <person name="Winkler S."/>
            <person name="Jermiin L.S."/>
            <person name="Skirmuntt E.C."/>
            <person name="Katzourakis A."/>
            <person name="Burkitt-Gray L."/>
            <person name="Ray D.A."/>
            <person name="Sullivan K.A.M."/>
            <person name="Roscito J.G."/>
            <person name="Kirilenko B.M."/>
            <person name="Davalos L.M."/>
            <person name="Corthals A.P."/>
            <person name="Power M.L."/>
            <person name="Jones G."/>
            <person name="Ransome R.D."/>
            <person name="Dechmann D.K.N."/>
            <person name="Locatelli A.G."/>
            <person name="Puechmaille S.J."/>
            <person name="Fedrigo O."/>
            <person name="Jarvis E.D."/>
            <person name="Hiller M."/>
            <person name="Vernes S.C."/>
            <person name="Myers E.W."/>
            <person name="Teeling E.C."/>
        </authorList>
    </citation>
    <scope>NUCLEOTIDE SEQUENCE [LARGE SCALE GENOMIC DNA]</scope>
    <source>
        <strain evidence="1">MRouAeg1</strain>
        <tissue evidence="1">Muscle</tissue>
    </source>
</reference>
<sequence>MDQYQSWAWASRASPALEDVPKPRLRYSNAHMRVPHILQIQHVLDQNNHFPSNRAPSSYGLGAWTATCCAAHAGTLALVPTPPFCQSSLSSVSSASCTCVEPRPSPPPHCSIFVHLLSSAVVEVS</sequence>
<organism evidence="1 2">
    <name type="scientific">Rousettus aegyptiacus</name>
    <name type="common">Egyptian fruit bat</name>
    <name type="synonym">Pteropus aegyptiacus</name>
    <dbReference type="NCBI Taxonomy" id="9407"/>
    <lineage>
        <taxon>Eukaryota</taxon>
        <taxon>Metazoa</taxon>
        <taxon>Chordata</taxon>
        <taxon>Craniata</taxon>
        <taxon>Vertebrata</taxon>
        <taxon>Euteleostomi</taxon>
        <taxon>Mammalia</taxon>
        <taxon>Eutheria</taxon>
        <taxon>Laurasiatheria</taxon>
        <taxon>Chiroptera</taxon>
        <taxon>Yinpterochiroptera</taxon>
        <taxon>Pteropodoidea</taxon>
        <taxon>Pteropodidae</taxon>
        <taxon>Rousettinae</taxon>
        <taxon>Rousettus</taxon>
    </lineage>
</organism>
<evidence type="ECO:0000313" key="1">
    <source>
        <dbReference type="EMBL" id="KAF6431753.1"/>
    </source>
</evidence>
<dbReference type="AlphaFoldDB" id="A0A7J8E8N4"/>
<comment type="caution">
    <text evidence="1">The sequence shown here is derived from an EMBL/GenBank/DDBJ whole genome shotgun (WGS) entry which is preliminary data.</text>
</comment>
<name>A0A7J8E8N4_ROUAE</name>
<dbReference type="EMBL" id="JACASE010000010">
    <property type="protein sequence ID" value="KAF6431753.1"/>
    <property type="molecule type" value="Genomic_DNA"/>
</dbReference>
<accession>A0A7J8E8N4</accession>
<protein>
    <submittedName>
        <fullName evidence="1">Uncharacterized protein</fullName>
    </submittedName>
</protein>